<evidence type="ECO:0000313" key="3">
    <source>
        <dbReference type="Proteomes" id="UP001157125"/>
    </source>
</evidence>
<feature type="domain" description="Fibronectin type III-like" evidence="1">
    <location>
        <begin position="5"/>
        <end position="79"/>
    </location>
</feature>
<evidence type="ECO:0000313" key="2">
    <source>
        <dbReference type="EMBL" id="GMA34770.1"/>
    </source>
</evidence>
<keyword evidence="3" id="KW-1185">Reference proteome</keyword>
<protein>
    <recommendedName>
        <fullName evidence="1">Fibronectin type III-like domain-containing protein</fullName>
    </recommendedName>
</protein>
<proteinExistence type="predicted"/>
<accession>A0ABQ6IBP4</accession>
<sequence length="207" mass="22128">MAGKDVVQVYVNAPYYTGGIEKAEVVLTDFVKTGTIEPGASETVTLSFKVEDMASYDYQEAGAYVLEQGDYEIRIQSDSHTTPAGIEPIAYTVAETVVYDESNPRSTDEVAATNQFDDVSAQASADGADGTVQMMSRADFAGTFPTAPEGDDFVASDATVEGFEAWDYDAAAEGFEGDMPTTGADTDLSLIDMRGLEKDDPAWDEPS</sequence>
<dbReference type="Pfam" id="PF14310">
    <property type="entry name" value="Fn3-like"/>
    <property type="match status" value="1"/>
</dbReference>
<dbReference type="RefSeq" id="WP_284327595.1">
    <property type="nucleotide sequence ID" value="NZ_BSUN01000001.1"/>
</dbReference>
<organism evidence="2 3">
    <name type="scientific">Demequina litorisediminis</name>
    <dbReference type="NCBI Taxonomy" id="1849022"/>
    <lineage>
        <taxon>Bacteria</taxon>
        <taxon>Bacillati</taxon>
        <taxon>Actinomycetota</taxon>
        <taxon>Actinomycetes</taxon>
        <taxon>Micrococcales</taxon>
        <taxon>Demequinaceae</taxon>
        <taxon>Demequina</taxon>
    </lineage>
</organism>
<dbReference type="Gene3D" id="2.60.40.10">
    <property type="entry name" value="Immunoglobulins"/>
    <property type="match status" value="1"/>
</dbReference>
<evidence type="ECO:0000259" key="1">
    <source>
        <dbReference type="SMART" id="SM01217"/>
    </source>
</evidence>
<dbReference type="Proteomes" id="UP001157125">
    <property type="component" value="Unassembled WGS sequence"/>
</dbReference>
<dbReference type="SMART" id="SM01217">
    <property type="entry name" value="Fn3_like"/>
    <property type="match status" value="1"/>
</dbReference>
<dbReference type="InterPro" id="IPR026891">
    <property type="entry name" value="Fn3-like"/>
</dbReference>
<name>A0ABQ6IBP4_9MICO</name>
<dbReference type="InterPro" id="IPR013783">
    <property type="entry name" value="Ig-like_fold"/>
</dbReference>
<dbReference type="EMBL" id="BSUN01000001">
    <property type="protein sequence ID" value="GMA34770.1"/>
    <property type="molecule type" value="Genomic_DNA"/>
</dbReference>
<comment type="caution">
    <text evidence="2">The sequence shown here is derived from an EMBL/GenBank/DDBJ whole genome shotgun (WGS) entry which is preliminary data.</text>
</comment>
<reference evidence="3" key="1">
    <citation type="journal article" date="2019" name="Int. J. Syst. Evol. Microbiol.">
        <title>The Global Catalogue of Microorganisms (GCM) 10K type strain sequencing project: providing services to taxonomists for standard genome sequencing and annotation.</title>
        <authorList>
            <consortium name="The Broad Institute Genomics Platform"/>
            <consortium name="The Broad Institute Genome Sequencing Center for Infectious Disease"/>
            <person name="Wu L."/>
            <person name="Ma J."/>
        </authorList>
    </citation>
    <scope>NUCLEOTIDE SEQUENCE [LARGE SCALE GENOMIC DNA]</scope>
    <source>
        <strain evidence="3">NBRC 112299</strain>
    </source>
</reference>
<gene>
    <name evidence="2" type="ORF">GCM10025876_09740</name>
</gene>